<comment type="function">
    <text evidence="8">Binds to the 60S ribosomal subunit and prevents its association with the 40S ribosomal subunit to form the 80S initiation complex in the cytoplasm. Is also involved in ribosome biogenesis. Associates with pre-60S subunits in the nucleus and is involved in its nuclear export.</text>
</comment>
<evidence type="ECO:0000256" key="6">
    <source>
        <dbReference type="ARBA" id="ARBA00022917"/>
    </source>
</evidence>
<accession>A0AAD9EFT9</accession>
<evidence type="ECO:0000256" key="8">
    <source>
        <dbReference type="HAMAP-Rule" id="MF_03132"/>
    </source>
</evidence>
<feature type="compositionally biased region" description="Polar residues" evidence="9">
    <location>
        <begin position="508"/>
        <end position="518"/>
    </location>
</feature>
<keyword evidence="5 8" id="KW-0396">Initiation factor</keyword>
<comment type="PTM">
    <text evidence="8">Phosphorylation at Ser-1278 and Ser-1279 promotes nuclear export.</text>
</comment>
<proteinExistence type="inferred from homology"/>
<feature type="modified residue" description="Phosphoserine; by CK1" evidence="8">
    <location>
        <position position="1279"/>
    </location>
</feature>
<evidence type="ECO:0000256" key="5">
    <source>
        <dbReference type="ARBA" id="ARBA00022540"/>
    </source>
</evidence>
<feature type="region of interest" description="Disordered" evidence="9">
    <location>
        <begin position="1"/>
        <end position="100"/>
    </location>
</feature>
<keyword evidence="11" id="KW-1185">Reference proteome</keyword>
<evidence type="ECO:0000313" key="10">
    <source>
        <dbReference type="EMBL" id="KAK1847005.1"/>
    </source>
</evidence>
<dbReference type="Pfam" id="PF01912">
    <property type="entry name" value="eIF-6"/>
    <property type="match status" value="1"/>
</dbReference>
<dbReference type="PANTHER" id="PTHR13471:SF0">
    <property type="entry name" value="NUCLEAR EXOSOME REGULATOR NRDE2"/>
    <property type="match status" value="1"/>
</dbReference>
<gene>
    <name evidence="8" type="primary">TIF6</name>
    <name evidence="10" type="ORF">CCHR01_10342</name>
</gene>
<dbReference type="Gene3D" id="3.75.10.10">
    <property type="entry name" value="L-arginine/glycine Amidinotransferase, Chain A"/>
    <property type="match status" value="1"/>
</dbReference>
<dbReference type="GO" id="GO:0043023">
    <property type="term" value="F:ribosomal large subunit binding"/>
    <property type="evidence" value="ECO:0007669"/>
    <property type="project" value="UniProtKB-UniRule"/>
</dbReference>
<feature type="compositionally biased region" description="Acidic residues" evidence="9">
    <location>
        <begin position="248"/>
        <end position="266"/>
    </location>
</feature>
<organism evidence="10 11">
    <name type="scientific">Colletotrichum chrysophilum</name>
    <dbReference type="NCBI Taxonomy" id="1836956"/>
    <lineage>
        <taxon>Eukaryota</taxon>
        <taxon>Fungi</taxon>
        <taxon>Dikarya</taxon>
        <taxon>Ascomycota</taxon>
        <taxon>Pezizomycotina</taxon>
        <taxon>Sordariomycetes</taxon>
        <taxon>Hypocreomycetidae</taxon>
        <taxon>Glomerellales</taxon>
        <taxon>Glomerellaceae</taxon>
        <taxon>Colletotrichum</taxon>
        <taxon>Colletotrichum gloeosporioides species complex</taxon>
    </lineage>
</organism>
<dbReference type="FunFam" id="3.75.10.10:FF:000001">
    <property type="entry name" value="Eukaryotic translation initiation factor 6"/>
    <property type="match status" value="1"/>
</dbReference>
<dbReference type="Proteomes" id="UP001243330">
    <property type="component" value="Unassembled WGS sequence"/>
</dbReference>
<feature type="compositionally biased region" description="Basic and acidic residues" evidence="9">
    <location>
        <begin position="229"/>
        <end position="247"/>
    </location>
</feature>
<keyword evidence="3 8" id="KW-0963">Cytoplasm</keyword>
<evidence type="ECO:0000256" key="7">
    <source>
        <dbReference type="ARBA" id="ARBA00023242"/>
    </source>
</evidence>
<dbReference type="Pfam" id="PF08424">
    <property type="entry name" value="NRDE-2"/>
    <property type="match status" value="1"/>
</dbReference>
<dbReference type="InterPro" id="IPR011990">
    <property type="entry name" value="TPR-like_helical_dom_sf"/>
</dbReference>
<dbReference type="EMBL" id="JAQOWY010000216">
    <property type="protein sequence ID" value="KAK1847005.1"/>
    <property type="molecule type" value="Genomic_DNA"/>
</dbReference>
<evidence type="ECO:0000256" key="9">
    <source>
        <dbReference type="SAM" id="MobiDB-lite"/>
    </source>
</evidence>
<dbReference type="GO" id="GO:0003743">
    <property type="term" value="F:translation initiation factor activity"/>
    <property type="evidence" value="ECO:0007669"/>
    <property type="project" value="UniProtKB-UniRule"/>
</dbReference>
<comment type="subunit">
    <text evidence="8">Monomer. Associates with the 60S ribosomal subunit.</text>
</comment>
<keyword evidence="8" id="KW-0597">Phosphoprotein</keyword>
<dbReference type="SMART" id="SM00654">
    <property type="entry name" value="eIF6"/>
    <property type="match status" value="1"/>
</dbReference>
<dbReference type="GO" id="GO:0000054">
    <property type="term" value="P:ribosomal subunit export from nucleus"/>
    <property type="evidence" value="ECO:0007669"/>
    <property type="project" value="UniProtKB-UniRule"/>
</dbReference>
<dbReference type="GO" id="GO:0071013">
    <property type="term" value="C:catalytic step 2 spliceosome"/>
    <property type="evidence" value="ECO:0007669"/>
    <property type="project" value="TreeGrafter"/>
</dbReference>
<keyword evidence="6 8" id="KW-0648">Protein biosynthesis</keyword>
<evidence type="ECO:0000256" key="2">
    <source>
        <dbReference type="ARBA" id="ARBA00009265"/>
    </source>
</evidence>
<comment type="similarity">
    <text evidence="8">Belongs to the eIF-6 family.</text>
</comment>
<name>A0AAD9EFT9_9PEZI</name>
<dbReference type="CDD" id="cd00527">
    <property type="entry name" value="IF6"/>
    <property type="match status" value="1"/>
</dbReference>
<protein>
    <recommendedName>
        <fullName evidence="8">Eukaryotic translation initiation factor 6</fullName>
        <shortName evidence="8">eIF-6</shortName>
    </recommendedName>
</protein>
<feature type="compositionally biased region" description="Basic residues" evidence="9">
    <location>
        <begin position="76"/>
        <end position="87"/>
    </location>
</feature>
<sequence>MSDNGDKKLTVPKFSTFKPKAPDPVPLAKSSSGEVTHSRKDGAGEVAKEKKSRHESRHRDDHRRHRSDHRSEHRSEHRHRDRKRSRSRSQERSLVVAKRPSVATTLEERAGNGVFVIDTKGDPLIRRYGGNDRGKVPTYRRDGRGKVLGSDGYLIIHRDGPREEFSIRMPGEGSSTLRGRALFQARVHRVKTRRIRPRDESQEEVEEDFVPLSKSSKRRLTEEPESDGDDKPSYRSIEGKAKAHEFSDSDIDFDTDQEGDLNPEADDPLKQRSIHLSRRVKEHPDDIAGWLELIAHQDVLLKAGESLDREVTKGEMHSFAEIKISMYESALAQAKRPEDEERLLLGLMLEGAKVWSSSKLDSRWSDVAKKHEVSFCLWKARIDHKVTDLKTFEYSEIKKLYIERLRAVAKQSSVSASPGPAYSANTDMEASRYEQMIYIFLRVTRFIYDAGYRESAVAAWQALLELNLQRPSTHDALPESEILSSFRDFWEDEAPRLGEHNASGWSHYVQTNGSVDSPEQQRDDDTVVQSRDVYKSWGATERLRATSSRSPGRATDDVLEDDPYRVVMYSDIQELLFVIPSTIVSHVWEQLVDGLLIFCCLPPVFCSSPWIQSAENDSFVVGSLRVFEADVLRKPNEPDVMDETKSIPAFEQDGLRLAVSSDLLFARRNWFSFLSGWPCTAKSLDGPVDLSWVANCLRQLVISVGLKDLAEYSLAVDVANEPGNVKKRAKALIKKDPSNLAFYNAYALAEVGASNLEVGRQVVSSATSLVSPASSAGGLLLFKTWAWMELDEGNKNQAILRLCASVDQSLRNVPGLAAPSPSQLLKARQTLLDDLEHQLSLRQPDEAILSAECLALLVYLTSQEGSEPTSEAQGSISMAMERLWAVSSELCAQGQAKSQAHERLLQAAARLLYHHASRGPFRRAYLRDQLAHCIDLFPRNTIFLTLFAWASTTFGIDDPVRDILRKVTLTDANDCIGSRMFAIRYELLKGNVHSTQAAFERALDTPACRSNPEFWRCYIKFSYARKQFRHKAKEVFFRGLRHCPWSKDLALEAYTTLINVMDEFELRSVFNTMTSKGLRIHVDLEEFVAKHERISTELTGTNTIMAVRAQFENSNEVGVFATLTNSYALTALGASENFYSVFEAELQDVIPICRTTIAGTRIIGRLTAGNRKGLLVPTSTTDQELQHLRNSLPDEIRIQRIEERLSALGNVIVCNDHIALIHPDLERETEEIIADVLGVEVFRQTIADNVLVGSYMSLSNQGGLVHPKTSIQDQDELSSLLQVPLVAGSVNRGSNVVGAGMVVNDWMAVTGLDTTATELSVIESVFRLGEGLGPSNVNTNLKDTMVESFY</sequence>
<feature type="modified residue" description="Phosphoserine; by CK1" evidence="8">
    <location>
        <position position="1278"/>
    </location>
</feature>
<feature type="region of interest" description="Disordered" evidence="9">
    <location>
        <begin position="501"/>
        <end position="526"/>
    </location>
</feature>
<comment type="caution">
    <text evidence="10">The sequence shown here is derived from an EMBL/GenBank/DDBJ whole genome shotgun (WGS) entry which is preliminary data.</text>
</comment>
<dbReference type="GO" id="GO:1902369">
    <property type="term" value="P:negative regulation of RNA catabolic process"/>
    <property type="evidence" value="ECO:0007669"/>
    <property type="project" value="TreeGrafter"/>
</dbReference>
<dbReference type="InterPro" id="IPR002769">
    <property type="entry name" value="eIF6"/>
</dbReference>
<dbReference type="GO" id="GO:0031048">
    <property type="term" value="P:regulatory ncRNA-mediated heterochromatin formation"/>
    <property type="evidence" value="ECO:0007669"/>
    <property type="project" value="TreeGrafter"/>
</dbReference>
<dbReference type="GO" id="GO:0005730">
    <property type="term" value="C:nucleolus"/>
    <property type="evidence" value="ECO:0007669"/>
    <property type="project" value="UniProtKB-SubCell"/>
</dbReference>
<feature type="compositionally biased region" description="Basic and acidic residues" evidence="9">
    <location>
        <begin position="36"/>
        <end position="49"/>
    </location>
</feature>
<dbReference type="InterPro" id="IPR013633">
    <property type="entry name" value="NRDE-2"/>
</dbReference>
<dbReference type="GO" id="GO:0042273">
    <property type="term" value="P:ribosomal large subunit biogenesis"/>
    <property type="evidence" value="ECO:0007669"/>
    <property type="project" value="UniProtKB-UniRule"/>
</dbReference>
<dbReference type="SUPFAM" id="SSF48452">
    <property type="entry name" value="TPR-like"/>
    <property type="match status" value="1"/>
</dbReference>
<feature type="compositionally biased region" description="Basic residues" evidence="9">
    <location>
        <begin position="50"/>
        <end position="68"/>
    </location>
</feature>
<dbReference type="NCBIfam" id="TIGR00323">
    <property type="entry name" value="eIF-6"/>
    <property type="match status" value="1"/>
</dbReference>
<evidence type="ECO:0000256" key="3">
    <source>
        <dbReference type="ARBA" id="ARBA00022490"/>
    </source>
</evidence>
<keyword evidence="4 8" id="KW-0690">Ribosome biogenesis</keyword>
<dbReference type="SUPFAM" id="SSF55909">
    <property type="entry name" value="Pentein"/>
    <property type="match status" value="1"/>
</dbReference>
<dbReference type="GO" id="GO:0042256">
    <property type="term" value="P:cytosolic ribosome assembly"/>
    <property type="evidence" value="ECO:0007669"/>
    <property type="project" value="UniProtKB-UniRule"/>
</dbReference>
<feature type="region of interest" description="Disordered" evidence="9">
    <location>
        <begin position="193"/>
        <end position="269"/>
    </location>
</feature>
<keyword evidence="7 8" id="KW-0539">Nucleus</keyword>
<dbReference type="HAMAP" id="MF_00032">
    <property type="entry name" value="eIF_6"/>
    <property type="match status" value="1"/>
</dbReference>
<comment type="subcellular location">
    <subcellularLocation>
        <location evidence="8">Cytoplasm</location>
    </subcellularLocation>
    <subcellularLocation>
        <location evidence="8">Nucleus</location>
        <location evidence="8">Nucleolus</location>
    </subcellularLocation>
    <subcellularLocation>
        <location evidence="1">Nucleus</location>
    </subcellularLocation>
    <text evidence="8">Shuttles between cytoplasm and nucleus/nucleolus.</text>
</comment>
<dbReference type="GO" id="GO:0005737">
    <property type="term" value="C:cytoplasm"/>
    <property type="evidence" value="ECO:0007669"/>
    <property type="project" value="UniProtKB-SubCell"/>
</dbReference>
<evidence type="ECO:0000256" key="4">
    <source>
        <dbReference type="ARBA" id="ARBA00022517"/>
    </source>
</evidence>
<evidence type="ECO:0000256" key="1">
    <source>
        <dbReference type="ARBA" id="ARBA00004123"/>
    </source>
</evidence>
<dbReference type="PANTHER" id="PTHR13471">
    <property type="entry name" value="TETRATRICOPEPTIDE-LIKE HELICAL"/>
    <property type="match status" value="1"/>
</dbReference>
<reference evidence="10" key="1">
    <citation type="submission" date="2023-01" db="EMBL/GenBank/DDBJ databases">
        <title>Colletotrichum chrysophilum M932 genome sequence.</title>
        <authorList>
            <person name="Baroncelli R."/>
        </authorList>
    </citation>
    <scope>NUCLEOTIDE SEQUENCE</scope>
    <source>
        <strain evidence="10">M932</strain>
    </source>
</reference>
<evidence type="ECO:0000313" key="11">
    <source>
        <dbReference type="Proteomes" id="UP001243330"/>
    </source>
</evidence>
<comment type="similarity">
    <text evidence="2">Belongs to the NRDE2 family.</text>
</comment>